<dbReference type="EMBL" id="OOIL02004928">
    <property type="protein sequence ID" value="VFQ93523.1"/>
    <property type="molecule type" value="Genomic_DNA"/>
</dbReference>
<dbReference type="AlphaFoldDB" id="A0A484MXD8"/>
<evidence type="ECO:0000313" key="2">
    <source>
        <dbReference type="Proteomes" id="UP000595140"/>
    </source>
</evidence>
<name>A0A484MXD8_9ASTE</name>
<evidence type="ECO:0000313" key="1">
    <source>
        <dbReference type="EMBL" id="VFQ93523.1"/>
    </source>
</evidence>
<organism evidence="1 2">
    <name type="scientific">Cuscuta campestris</name>
    <dbReference type="NCBI Taxonomy" id="132261"/>
    <lineage>
        <taxon>Eukaryota</taxon>
        <taxon>Viridiplantae</taxon>
        <taxon>Streptophyta</taxon>
        <taxon>Embryophyta</taxon>
        <taxon>Tracheophyta</taxon>
        <taxon>Spermatophyta</taxon>
        <taxon>Magnoliopsida</taxon>
        <taxon>eudicotyledons</taxon>
        <taxon>Gunneridae</taxon>
        <taxon>Pentapetalae</taxon>
        <taxon>asterids</taxon>
        <taxon>lamiids</taxon>
        <taxon>Solanales</taxon>
        <taxon>Convolvulaceae</taxon>
        <taxon>Cuscuteae</taxon>
        <taxon>Cuscuta</taxon>
        <taxon>Cuscuta subgen. Grammica</taxon>
        <taxon>Cuscuta sect. Cleistogrammica</taxon>
    </lineage>
</organism>
<protein>
    <submittedName>
        <fullName evidence="1">Uncharacterized protein</fullName>
    </submittedName>
</protein>
<dbReference type="OrthoDB" id="1798066at2759"/>
<dbReference type="PROSITE" id="PS51257">
    <property type="entry name" value="PROKAR_LIPOPROTEIN"/>
    <property type="match status" value="1"/>
</dbReference>
<proteinExistence type="predicted"/>
<reference evidence="1 2" key="1">
    <citation type="submission" date="2018-04" db="EMBL/GenBank/DDBJ databases">
        <authorList>
            <person name="Vogel A."/>
        </authorList>
    </citation>
    <scope>NUCLEOTIDE SEQUENCE [LARGE SCALE GENOMIC DNA]</scope>
</reference>
<gene>
    <name evidence="1" type="ORF">CCAM_LOCUS35299</name>
</gene>
<sequence length="140" mass="15503">MSTAPKRAFSYIKPSSLMKSWNGQILLYSCEFKLPTMAATATPSLRIAAANLCVSASRKLFKPSPTSFGLNRGRSAAELKSLCLMSATKLPSQRFHSNPLKTQRMVTRAMSSSSDKEHLPGLPIDLRGSCRMCETGFWYY</sequence>
<accession>A0A484MXD8</accession>
<keyword evidence="2" id="KW-1185">Reference proteome</keyword>
<dbReference type="Proteomes" id="UP000595140">
    <property type="component" value="Unassembled WGS sequence"/>
</dbReference>